<dbReference type="Proteomes" id="UP000594778">
    <property type="component" value="Chromosome"/>
</dbReference>
<accession>A0A7T2VXK2</accession>
<dbReference type="EMBL" id="CP065668">
    <property type="protein sequence ID" value="QPS06342.1"/>
    <property type="molecule type" value="Genomic_DNA"/>
</dbReference>
<keyword evidence="1" id="KW-0808">Transferase</keyword>
<dbReference type="GO" id="GO:0016740">
    <property type="term" value="F:transferase activity"/>
    <property type="evidence" value="ECO:0007669"/>
    <property type="project" value="UniProtKB-KW"/>
</dbReference>
<reference evidence="1 2" key="1">
    <citation type="submission" date="2020-12" db="EMBL/GenBank/DDBJ databases">
        <title>FDA dAtabase for Regulatory Grade micrObial Sequences (FDA-ARGOS): Supporting development and validation of Infectious Disease Dx tests.</title>
        <authorList>
            <person name="Sproer C."/>
            <person name="Gronow S."/>
            <person name="Severitt S."/>
            <person name="Schroder I."/>
            <person name="Tallon L."/>
            <person name="Sadzewicz L."/>
            <person name="Zhao X."/>
            <person name="Boylan J."/>
            <person name="Ott S."/>
            <person name="Bowen H."/>
            <person name="Vavikolanu K."/>
            <person name="Mehta A."/>
            <person name="Aluvathingal J."/>
            <person name="Nadendla S."/>
            <person name="Lowell S."/>
            <person name="Myers T."/>
            <person name="Yan Y."/>
            <person name="Sichtig H."/>
        </authorList>
    </citation>
    <scope>NUCLEOTIDE SEQUENCE [LARGE SCALE GENOMIC DNA]</scope>
    <source>
        <strain evidence="1 2">FDAARGOS_909</strain>
    </source>
</reference>
<name>A0A7T2VXK2_DELAC</name>
<dbReference type="InterPro" id="IPR016181">
    <property type="entry name" value="Acyl_CoA_acyltransferase"/>
</dbReference>
<evidence type="ECO:0000313" key="1">
    <source>
        <dbReference type="EMBL" id="QPS06342.1"/>
    </source>
</evidence>
<sequence length="240" mass="27271">MTCLAPAPAGPSFAGPSFSTLLRHLRHLRHLSDTVAHRALPRCAPRHVTELRIDVMQPLVEGELEAIHERLYQPGNKLHGLERRPLHDPQFQLHWREADGEWFAYVEDMERRCLAGYTVFNRLVEVDKRTDRRVRSPHSRFAPDYQRRGIASAVYRSVLDKGTCLVSGARQSPGAHGLWNHLARTYDGRYVGIADSKSLIHLGRNVPDDVMDRLSTRRMLLGAGWTVESFAQAVRMQLPG</sequence>
<protein>
    <submittedName>
        <fullName evidence="1">N-acetyltransferase</fullName>
    </submittedName>
</protein>
<organism evidence="1 2">
    <name type="scientific">Delftia acidovorans</name>
    <name type="common">Pseudomonas acidovorans</name>
    <name type="synonym">Comamonas acidovorans</name>
    <dbReference type="NCBI Taxonomy" id="80866"/>
    <lineage>
        <taxon>Bacteria</taxon>
        <taxon>Pseudomonadati</taxon>
        <taxon>Pseudomonadota</taxon>
        <taxon>Betaproteobacteria</taxon>
        <taxon>Burkholderiales</taxon>
        <taxon>Comamonadaceae</taxon>
        <taxon>Delftia</taxon>
    </lineage>
</organism>
<proteinExistence type="predicted"/>
<dbReference type="SUPFAM" id="SSF55729">
    <property type="entry name" value="Acyl-CoA N-acyltransferases (Nat)"/>
    <property type="match status" value="1"/>
</dbReference>
<evidence type="ECO:0000313" key="2">
    <source>
        <dbReference type="Proteomes" id="UP000594778"/>
    </source>
</evidence>
<gene>
    <name evidence="1" type="ORF">I6G66_18720</name>
</gene>
<dbReference type="RefSeq" id="WP_197953990.1">
    <property type="nucleotide sequence ID" value="NZ_CP065668.1"/>
</dbReference>
<dbReference type="AlphaFoldDB" id="A0A7T2VXK2"/>